<dbReference type="RefSeq" id="WP_184624375.1">
    <property type="nucleotide sequence ID" value="NZ_JACHCC010000004.1"/>
</dbReference>
<protein>
    <submittedName>
        <fullName evidence="1">Uncharacterized protein</fullName>
    </submittedName>
</protein>
<name>A0A7X0J249_9SPHI</name>
<evidence type="ECO:0000313" key="2">
    <source>
        <dbReference type="Proteomes" id="UP000521017"/>
    </source>
</evidence>
<accession>A0A7X0J249</accession>
<evidence type="ECO:0000313" key="1">
    <source>
        <dbReference type="EMBL" id="MBB6499648.1"/>
    </source>
</evidence>
<comment type="caution">
    <text evidence="1">The sequence shown here is derived from an EMBL/GenBank/DDBJ whole genome shotgun (WGS) entry which is preliminary data.</text>
</comment>
<dbReference type="InterPro" id="IPR045398">
    <property type="entry name" value="DUF6515"/>
</dbReference>
<sequence>MKTLSKSIANLSLAGLLIIGSVSVASAQRGGFRGGFSHVSYRGGAGFYGGSSLRTGTVFGFRGFYQPYIYANVGLWIDALPFGYYPFYWGLDPYYYYNGVFYQPGVNDGYQVATPPVGAELPSIPAKASQVVIDGEQYFEYNGVYYTQITKDNGTTAYLVAGKNGVLNTGQDDAVYHQNPVVGDVADQLPENSHKVTSNGKKYWVTPTGVYLEKVKMDDKTVYRVSSVPSAADTPHNSL</sequence>
<reference evidence="1 2" key="1">
    <citation type="submission" date="2020-08" db="EMBL/GenBank/DDBJ databases">
        <title>Genomic Encyclopedia of Type Strains, Phase IV (KMG-V): Genome sequencing to study the core and pangenomes of soil and plant-associated prokaryotes.</title>
        <authorList>
            <person name="Whitman W."/>
        </authorList>
    </citation>
    <scope>NUCLEOTIDE SEQUENCE [LARGE SCALE GENOMIC DNA]</scope>
    <source>
        <strain evidence="1 2">M2T3</strain>
    </source>
</reference>
<gene>
    <name evidence="1" type="ORF">HDF25_001790</name>
</gene>
<organism evidence="1 2">
    <name type="scientific">Pedobacter cryoconitis</name>
    <dbReference type="NCBI Taxonomy" id="188932"/>
    <lineage>
        <taxon>Bacteria</taxon>
        <taxon>Pseudomonadati</taxon>
        <taxon>Bacteroidota</taxon>
        <taxon>Sphingobacteriia</taxon>
        <taxon>Sphingobacteriales</taxon>
        <taxon>Sphingobacteriaceae</taxon>
        <taxon>Pedobacter</taxon>
    </lineage>
</organism>
<dbReference type="EMBL" id="JACHCC010000004">
    <property type="protein sequence ID" value="MBB6499648.1"/>
    <property type="molecule type" value="Genomic_DNA"/>
</dbReference>
<dbReference type="Pfam" id="PF20125">
    <property type="entry name" value="DUF6515"/>
    <property type="match status" value="1"/>
</dbReference>
<dbReference type="AlphaFoldDB" id="A0A7X0J249"/>
<proteinExistence type="predicted"/>
<dbReference type="Proteomes" id="UP000521017">
    <property type="component" value="Unassembled WGS sequence"/>
</dbReference>